<evidence type="ECO:0000256" key="4">
    <source>
        <dbReference type="ARBA" id="ARBA00022692"/>
    </source>
</evidence>
<evidence type="ECO:0000256" key="5">
    <source>
        <dbReference type="ARBA" id="ARBA00022970"/>
    </source>
</evidence>
<feature type="transmembrane region" description="Helical" evidence="9">
    <location>
        <begin position="229"/>
        <end position="251"/>
    </location>
</feature>
<evidence type="ECO:0000256" key="2">
    <source>
        <dbReference type="ARBA" id="ARBA00022448"/>
    </source>
</evidence>
<dbReference type="GO" id="GO:0022857">
    <property type="term" value="F:transmembrane transporter activity"/>
    <property type="evidence" value="ECO:0007669"/>
    <property type="project" value="InterPro"/>
</dbReference>
<feature type="transmembrane region" description="Helical" evidence="9">
    <location>
        <begin position="89"/>
        <end position="113"/>
    </location>
</feature>
<evidence type="ECO:0000313" key="11">
    <source>
        <dbReference type="Proteomes" id="UP000029713"/>
    </source>
</evidence>
<dbReference type="STRING" id="1522368.IN07_06660"/>
<evidence type="ECO:0000256" key="7">
    <source>
        <dbReference type="ARBA" id="ARBA00023136"/>
    </source>
</evidence>
<keyword evidence="4 9" id="KW-0812">Transmembrane</keyword>
<evidence type="ECO:0008006" key="12">
    <source>
        <dbReference type="Google" id="ProtNLM"/>
    </source>
</evidence>
<dbReference type="AlphaFoldDB" id="A0A098YAZ8"/>
<dbReference type="EMBL" id="JPMX01000021">
    <property type="protein sequence ID" value="KGH47565.1"/>
    <property type="molecule type" value="Genomic_DNA"/>
</dbReference>
<dbReference type="InterPro" id="IPR001851">
    <property type="entry name" value="ABC_transp_permease"/>
</dbReference>
<feature type="transmembrane region" description="Helical" evidence="9">
    <location>
        <begin position="16"/>
        <end position="38"/>
    </location>
</feature>
<feature type="transmembrane region" description="Helical" evidence="9">
    <location>
        <begin position="186"/>
        <end position="209"/>
    </location>
</feature>
<keyword evidence="11" id="KW-1185">Reference proteome</keyword>
<evidence type="ECO:0000256" key="3">
    <source>
        <dbReference type="ARBA" id="ARBA00022475"/>
    </source>
</evidence>
<evidence type="ECO:0000256" key="6">
    <source>
        <dbReference type="ARBA" id="ARBA00022989"/>
    </source>
</evidence>
<dbReference type="PANTHER" id="PTHR11795:SF450">
    <property type="entry name" value="ABC TRANSPORTER PERMEASE PROTEIN"/>
    <property type="match status" value="1"/>
</dbReference>
<dbReference type="GO" id="GO:0006865">
    <property type="term" value="P:amino acid transport"/>
    <property type="evidence" value="ECO:0007669"/>
    <property type="project" value="UniProtKB-KW"/>
</dbReference>
<dbReference type="PANTHER" id="PTHR11795">
    <property type="entry name" value="BRANCHED-CHAIN AMINO ACID TRANSPORT SYSTEM PERMEASE PROTEIN LIVH"/>
    <property type="match status" value="1"/>
</dbReference>
<name>A0A098YAZ8_9ACTN</name>
<dbReference type="RefSeq" id="WP_036334495.1">
    <property type="nucleotide sequence ID" value="NZ_JPMX01000021.1"/>
</dbReference>
<sequence>MTDLLQLLFAGLSQGAVYALVAIGFVAIFTVSGVINLAQGEFAALAGLVAISAVGSGLPLLAAVVLAVVSVALVAVIMERLVIFPVKRMTTLVSLILTLGVSTGLKALMLLVYGPNAEGLTPLTPGGFSVAGVSIRYQELWILLIAGIVSLAVYWFYERTLAGKSLRACAEQPVAARLVGISLTKASLISFLIAGTVGAIAGVLASPIFFTSWESGLTLGLKGFVAATLGGLISVRGAVLGGLLLGVLETLTAGYISTGLRDAVAFLLLIIVLVARPAGIFGRSAEARV</sequence>
<keyword evidence="2" id="KW-0813">Transport</keyword>
<dbReference type="GO" id="GO:0005886">
    <property type="term" value="C:plasma membrane"/>
    <property type="evidence" value="ECO:0007669"/>
    <property type="project" value="UniProtKB-SubCell"/>
</dbReference>
<dbReference type="Proteomes" id="UP000029713">
    <property type="component" value="Unassembled WGS sequence"/>
</dbReference>
<evidence type="ECO:0000256" key="9">
    <source>
        <dbReference type="SAM" id="Phobius"/>
    </source>
</evidence>
<evidence type="ECO:0000313" key="10">
    <source>
        <dbReference type="EMBL" id="KGH47565.1"/>
    </source>
</evidence>
<evidence type="ECO:0000256" key="8">
    <source>
        <dbReference type="ARBA" id="ARBA00037998"/>
    </source>
</evidence>
<feature type="transmembrane region" description="Helical" evidence="9">
    <location>
        <begin position="44"/>
        <end position="77"/>
    </location>
</feature>
<comment type="similarity">
    <text evidence="8">Belongs to the binding-protein-dependent transport system permease family. LivHM subfamily.</text>
</comment>
<evidence type="ECO:0000256" key="1">
    <source>
        <dbReference type="ARBA" id="ARBA00004651"/>
    </source>
</evidence>
<feature type="transmembrane region" description="Helical" evidence="9">
    <location>
        <begin position="140"/>
        <end position="157"/>
    </location>
</feature>
<protein>
    <recommendedName>
        <fullName evidence="12">ABC transporter permease</fullName>
    </recommendedName>
</protein>
<dbReference type="InterPro" id="IPR052157">
    <property type="entry name" value="BCAA_transport_permease"/>
</dbReference>
<proteinExistence type="inferred from homology"/>
<accession>A0A098YAZ8</accession>
<keyword evidence="5" id="KW-0029">Amino-acid transport</keyword>
<reference evidence="10 11" key="1">
    <citation type="submission" date="2014-07" db="EMBL/GenBank/DDBJ databases">
        <title>Biosystematic studies on Modestobacter strains isolated from extreme hyper-arid desert soil and from historic building.</title>
        <authorList>
            <person name="Bukarasam K."/>
            <person name="Bull A."/>
            <person name="Girard G."/>
            <person name="van Wezel G."/>
            <person name="Goodfellow M."/>
        </authorList>
    </citation>
    <scope>NUCLEOTIDE SEQUENCE [LARGE SCALE GENOMIC DNA]</scope>
    <source>
        <strain evidence="10 11">KNN45-2b</strain>
    </source>
</reference>
<comment type="caution">
    <text evidence="10">The sequence shown here is derived from an EMBL/GenBank/DDBJ whole genome shotgun (WGS) entry which is preliminary data.</text>
</comment>
<dbReference type="CDD" id="cd06582">
    <property type="entry name" value="TM_PBP1_LivH_like"/>
    <property type="match status" value="1"/>
</dbReference>
<feature type="transmembrane region" description="Helical" evidence="9">
    <location>
        <begin position="263"/>
        <end position="282"/>
    </location>
</feature>
<keyword evidence="7 9" id="KW-0472">Membrane</keyword>
<gene>
    <name evidence="10" type="ORF">IN07_06660</name>
</gene>
<keyword evidence="3" id="KW-1003">Cell membrane</keyword>
<comment type="subcellular location">
    <subcellularLocation>
        <location evidence="1">Cell membrane</location>
        <topology evidence="1">Multi-pass membrane protein</topology>
    </subcellularLocation>
</comment>
<organism evidence="10 11">
    <name type="scientific">Modestobacter caceresii</name>
    <dbReference type="NCBI Taxonomy" id="1522368"/>
    <lineage>
        <taxon>Bacteria</taxon>
        <taxon>Bacillati</taxon>
        <taxon>Actinomycetota</taxon>
        <taxon>Actinomycetes</taxon>
        <taxon>Geodermatophilales</taxon>
        <taxon>Geodermatophilaceae</taxon>
        <taxon>Modestobacter</taxon>
    </lineage>
</organism>
<dbReference type="Pfam" id="PF02653">
    <property type="entry name" value="BPD_transp_2"/>
    <property type="match status" value="1"/>
</dbReference>
<keyword evidence="6 9" id="KW-1133">Transmembrane helix</keyword>